<name>A0AAU8KZD6_9CAUD</name>
<proteinExistence type="predicted"/>
<organism evidence="1">
    <name type="scientific">Pantoea phage Survivor</name>
    <dbReference type="NCBI Taxonomy" id="3232176"/>
    <lineage>
        <taxon>Viruses</taxon>
        <taxon>Duplodnaviria</taxon>
        <taxon>Heunggongvirae</taxon>
        <taxon>Uroviricota</taxon>
        <taxon>Caudoviricetes</taxon>
    </lineage>
</organism>
<evidence type="ECO:0000313" key="1">
    <source>
        <dbReference type="EMBL" id="XCN28141.1"/>
    </source>
</evidence>
<sequence length="160" mass="18192">MTTQAQYYIERRFGETIVSRLARDDKSVVHLARYLGRDEADIMQVFNGHAPLASAVTFQGLDTYFGTNPGYFEEVYKNCYKVLLKETESNFDDSEVPTETVQTPEEAAMTITMKPPKGYMLVPIEMVRGILEHMSAGHDHCDESLELWKMADAVEKEQGE</sequence>
<accession>A0AAU8KZD6</accession>
<protein>
    <submittedName>
        <fullName evidence="1">Uncharacterized protein</fullName>
    </submittedName>
</protein>
<reference evidence="1" key="1">
    <citation type="submission" date="2024-06" db="EMBL/GenBank/DDBJ databases">
        <authorList>
            <person name="Gannavaram S."/>
            <person name="Nemani S."/>
            <person name="Datta M."/>
            <person name="Picchiottino A."/>
            <person name="Mereddy A."/>
            <person name="Gannavaram N."/>
            <person name="Honeycutt C."/>
            <person name="Tran D."/>
            <person name="Choi K."/>
            <person name="Srinivasan K."/>
            <person name="Johnson A."/>
        </authorList>
    </citation>
    <scope>NUCLEOTIDE SEQUENCE</scope>
</reference>
<dbReference type="EMBL" id="PP885733">
    <property type="protein sequence ID" value="XCN28141.1"/>
    <property type="molecule type" value="Genomic_DNA"/>
</dbReference>